<keyword evidence="1" id="KW-0812">Transmembrane</keyword>
<feature type="transmembrane region" description="Helical" evidence="1">
    <location>
        <begin position="12"/>
        <end position="34"/>
    </location>
</feature>
<keyword evidence="3" id="KW-1185">Reference proteome</keyword>
<dbReference type="EMBL" id="OY660868">
    <property type="protein sequence ID" value="CAJ1057430.1"/>
    <property type="molecule type" value="Genomic_DNA"/>
</dbReference>
<organism evidence="2 3">
    <name type="scientific">Xyrichtys novacula</name>
    <name type="common">Pearly razorfish</name>
    <name type="synonym">Hemipteronotus novacula</name>
    <dbReference type="NCBI Taxonomy" id="13765"/>
    <lineage>
        <taxon>Eukaryota</taxon>
        <taxon>Metazoa</taxon>
        <taxon>Chordata</taxon>
        <taxon>Craniata</taxon>
        <taxon>Vertebrata</taxon>
        <taxon>Euteleostomi</taxon>
        <taxon>Actinopterygii</taxon>
        <taxon>Neopterygii</taxon>
        <taxon>Teleostei</taxon>
        <taxon>Neoteleostei</taxon>
        <taxon>Acanthomorphata</taxon>
        <taxon>Eupercaria</taxon>
        <taxon>Labriformes</taxon>
        <taxon>Labridae</taxon>
        <taxon>Xyrichtys</taxon>
    </lineage>
</organism>
<evidence type="ECO:0000313" key="3">
    <source>
        <dbReference type="Proteomes" id="UP001178508"/>
    </source>
</evidence>
<sequence>MVGTYTCKCQLQMWLMLLWYSVIDIATLNAYSFFKAQHPEFYAGITNAQWYFIIEHSHELVTPYLEVDWKVTHAYNLHHHSNGKVVEVGEEDKNIWTINDKQGIQSFNGVQAVLAAAGSLLYAPLH</sequence>
<keyword evidence="1" id="KW-1133">Transmembrane helix</keyword>
<protein>
    <submittedName>
        <fullName evidence="2">PiggyBac transposable element-derived protein 4-like</fullName>
    </submittedName>
</protein>
<evidence type="ECO:0000256" key="1">
    <source>
        <dbReference type="SAM" id="Phobius"/>
    </source>
</evidence>
<keyword evidence="1" id="KW-0472">Membrane</keyword>
<accession>A0AAV1F8X3</accession>
<evidence type="ECO:0000313" key="2">
    <source>
        <dbReference type="EMBL" id="CAJ1057430.1"/>
    </source>
</evidence>
<name>A0AAV1F8X3_XYRNO</name>
<gene>
    <name evidence="2" type="ORF">XNOV1_A016002</name>
</gene>
<dbReference type="AlphaFoldDB" id="A0AAV1F8X3"/>
<proteinExistence type="predicted"/>
<reference evidence="2" key="1">
    <citation type="submission" date="2023-08" db="EMBL/GenBank/DDBJ databases">
        <authorList>
            <person name="Alioto T."/>
            <person name="Alioto T."/>
            <person name="Gomez Garrido J."/>
        </authorList>
    </citation>
    <scope>NUCLEOTIDE SEQUENCE</scope>
</reference>
<dbReference type="Proteomes" id="UP001178508">
    <property type="component" value="Chromosome 5"/>
</dbReference>